<feature type="transmembrane region" description="Helical" evidence="7">
    <location>
        <begin position="7"/>
        <end position="27"/>
    </location>
</feature>
<proteinExistence type="inferred from homology"/>
<dbReference type="PANTHER" id="PTHR30477">
    <property type="entry name" value="ABC-TRANSPORTER METAL-BINDING PROTEIN"/>
    <property type="match status" value="1"/>
</dbReference>
<evidence type="ECO:0000256" key="4">
    <source>
        <dbReference type="ARBA" id="ARBA00022989"/>
    </source>
</evidence>
<dbReference type="InterPro" id="IPR037294">
    <property type="entry name" value="ABC_BtuC-like"/>
</dbReference>
<dbReference type="AlphaFoldDB" id="A0A7J5C1P7"/>
<reference evidence="8 9" key="1">
    <citation type="submission" date="2019-09" db="EMBL/GenBank/DDBJ databases">
        <title>Phylogeny of genus Pseudoclavibacter and closely related genus.</title>
        <authorList>
            <person name="Li Y."/>
        </authorList>
    </citation>
    <scope>NUCLEOTIDE SEQUENCE [LARGE SCALE GENOMIC DNA]</scope>
    <source>
        <strain evidence="8 9">DSM 23821</strain>
    </source>
</reference>
<evidence type="ECO:0000313" key="8">
    <source>
        <dbReference type="EMBL" id="KAB1662393.1"/>
    </source>
</evidence>
<keyword evidence="6" id="KW-0813">Transport</keyword>
<comment type="similarity">
    <text evidence="2 6">Belongs to the ABC-3 integral membrane protein family.</text>
</comment>
<dbReference type="RefSeq" id="WP_158038826.1">
    <property type="nucleotide sequence ID" value="NZ_JACCFV010000001.1"/>
</dbReference>
<dbReference type="OrthoDB" id="3260923at2"/>
<name>A0A7J5C1P7_9MICO</name>
<organism evidence="8 9">
    <name type="scientific">Pseudoclavibacter chungangensis</name>
    <dbReference type="NCBI Taxonomy" id="587635"/>
    <lineage>
        <taxon>Bacteria</taxon>
        <taxon>Bacillati</taxon>
        <taxon>Actinomycetota</taxon>
        <taxon>Actinomycetes</taxon>
        <taxon>Micrococcales</taxon>
        <taxon>Microbacteriaceae</taxon>
        <taxon>Pseudoclavibacter</taxon>
    </lineage>
</organism>
<dbReference type="InterPro" id="IPR001626">
    <property type="entry name" value="ABC_TroCD"/>
</dbReference>
<feature type="transmembrane region" description="Helical" evidence="7">
    <location>
        <begin position="126"/>
        <end position="149"/>
    </location>
</feature>
<evidence type="ECO:0000256" key="5">
    <source>
        <dbReference type="ARBA" id="ARBA00023136"/>
    </source>
</evidence>
<feature type="transmembrane region" description="Helical" evidence="7">
    <location>
        <begin position="161"/>
        <end position="180"/>
    </location>
</feature>
<sequence>MDYFTRAIVAAVLVGLVCGLVGTLVVLRRRAFFTVALTHATFPGGVVAAIVGIDIVLGAGLFGVLLVGLMTLLSRERRQGPHVAAGIVLTLGYALGMLVVSLHPNLPIRVDTFLTGSILTVSDANLVTLAVVLAVVLVALLGFGTRILFSTFDRRGAEAAGFGEGVTDALVLGIIALSVAACMPAIGSILAIATIAAPAAAARLWTGSVGGMLALSCVLGVVVAIAGLLASRAFGLAAGGSIAITASLVFVVAFLRPRRGVRRSTVTADETRAPRPAAVRP</sequence>
<dbReference type="EMBL" id="WBJZ01000001">
    <property type="protein sequence ID" value="KAB1662393.1"/>
    <property type="molecule type" value="Genomic_DNA"/>
</dbReference>
<gene>
    <name evidence="8" type="ORF">F8O01_00110</name>
</gene>
<dbReference type="GO" id="GO:0055085">
    <property type="term" value="P:transmembrane transport"/>
    <property type="evidence" value="ECO:0007669"/>
    <property type="project" value="InterPro"/>
</dbReference>
<evidence type="ECO:0000256" key="2">
    <source>
        <dbReference type="ARBA" id="ARBA00008034"/>
    </source>
</evidence>
<dbReference type="SUPFAM" id="SSF81345">
    <property type="entry name" value="ABC transporter involved in vitamin B12 uptake, BtuC"/>
    <property type="match status" value="1"/>
</dbReference>
<dbReference type="GO" id="GO:0043190">
    <property type="term" value="C:ATP-binding cassette (ABC) transporter complex"/>
    <property type="evidence" value="ECO:0007669"/>
    <property type="project" value="InterPro"/>
</dbReference>
<comment type="caution">
    <text evidence="8">The sequence shown here is derived from an EMBL/GenBank/DDBJ whole genome shotgun (WGS) entry which is preliminary data.</text>
</comment>
<feature type="transmembrane region" description="Helical" evidence="7">
    <location>
        <begin position="212"/>
        <end position="230"/>
    </location>
</feature>
<keyword evidence="3 6" id="KW-0812">Transmembrane</keyword>
<dbReference type="Pfam" id="PF00950">
    <property type="entry name" value="ABC-3"/>
    <property type="match status" value="1"/>
</dbReference>
<feature type="transmembrane region" description="Helical" evidence="7">
    <location>
        <begin position="47"/>
        <end position="73"/>
    </location>
</feature>
<keyword evidence="9" id="KW-1185">Reference proteome</keyword>
<dbReference type="PANTHER" id="PTHR30477:SF0">
    <property type="entry name" value="METAL TRANSPORT SYSTEM MEMBRANE PROTEIN TM_0125-RELATED"/>
    <property type="match status" value="1"/>
</dbReference>
<comment type="subcellular location">
    <subcellularLocation>
        <location evidence="6">Cell membrane</location>
        <topology evidence="6">Multi-pass membrane protein</topology>
    </subcellularLocation>
    <subcellularLocation>
        <location evidence="1">Membrane</location>
        <topology evidence="1">Multi-pass membrane protein</topology>
    </subcellularLocation>
</comment>
<evidence type="ECO:0000256" key="6">
    <source>
        <dbReference type="RuleBase" id="RU003943"/>
    </source>
</evidence>
<evidence type="ECO:0000313" key="9">
    <source>
        <dbReference type="Proteomes" id="UP000467240"/>
    </source>
</evidence>
<accession>A0A7J5C1P7</accession>
<dbReference type="Gene3D" id="1.10.3470.10">
    <property type="entry name" value="ABC transporter involved in vitamin B12 uptake, BtuC"/>
    <property type="match status" value="1"/>
</dbReference>
<dbReference type="Proteomes" id="UP000467240">
    <property type="component" value="Unassembled WGS sequence"/>
</dbReference>
<evidence type="ECO:0000256" key="7">
    <source>
        <dbReference type="SAM" id="Phobius"/>
    </source>
</evidence>
<keyword evidence="4 7" id="KW-1133">Transmembrane helix</keyword>
<feature type="transmembrane region" description="Helical" evidence="7">
    <location>
        <begin position="236"/>
        <end position="255"/>
    </location>
</feature>
<evidence type="ECO:0000256" key="1">
    <source>
        <dbReference type="ARBA" id="ARBA00004141"/>
    </source>
</evidence>
<protein>
    <submittedName>
        <fullName evidence="8">Metal ABC transporter permease</fullName>
    </submittedName>
</protein>
<evidence type="ECO:0000256" key="3">
    <source>
        <dbReference type="ARBA" id="ARBA00022692"/>
    </source>
</evidence>
<feature type="transmembrane region" description="Helical" evidence="7">
    <location>
        <begin position="85"/>
        <end position="106"/>
    </location>
</feature>
<keyword evidence="5 7" id="KW-0472">Membrane</keyword>